<protein>
    <submittedName>
        <fullName evidence="1">Putative transcriptional regulator ofpyridoxine metabolism</fullName>
    </submittedName>
</protein>
<sequence>MKLLNHKKYSIYNAFPSISNWICDGLKKRTQLIQWAQEKEERFIIEDDYDSEFRYFGNPFQQFKVYIQEEKK</sequence>
<dbReference type="EMBL" id="UHBY01000003">
    <property type="protein sequence ID" value="SUL32699.1"/>
    <property type="molecule type" value="Genomic_DNA"/>
</dbReference>
<dbReference type="Proteomes" id="UP000254116">
    <property type="component" value="Unassembled WGS sequence"/>
</dbReference>
<proteinExistence type="predicted"/>
<gene>
    <name evidence="1" type="primary">gabR_2</name>
    <name evidence="1" type="ORF">NCTC10702_00932</name>
</gene>
<dbReference type="Gene3D" id="3.40.640.10">
    <property type="entry name" value="Type I PLP-dependent aspartate aminotransferase-like (Major domain)"/>
    <property type="match status" value="1"/>
</dbReference>
<reference evidence="1 2" key="1">
    <citation type="submission" date="2018-06" db="EMBL/GenBank/DDBJ databases">
        <authorList>
            <consortium name="Pathogen Informatics"/>
            <person name="Doyle S."/>
        </authorList>
    </citation>
    <scope>NUCLEOTIDE SEQUENCE [LARGE SCALE GENOMIC DNA]</scope>
    <source>
        <strain evidence="1 2">NCTC10702</strain>
    </source>
</reference>
<accession>A0A380EF74</accession>
<dbReference type="InterPro" id="IPR015421">
    <property type="entry name" value="PyrdxlP-dep_Trfase_major"/>
</dbReference>
<name>A0A380EF74_STAAU</name>
<organism evidence="1 2">
    <name type="scientific">Staphylococcus aureus</name>
    <dbReference type="NCBI Taxonomy" id="1280"/>
    <lineage>
        <taxon>Bacteria</taxon>
        <taxon>Bacillati</taxon>
        <taxon>Bacillota</taxon>
        <taxon>Bacilli</taxon>
        <taxon>Bacillales</taxon>
        <taxon>Staphylococcaceae</taxon>
        <taxon>Staphylococcus</taxon>
    </lineage>
</organism>
<evidence type="ECO:0000313" key="1">
    <source>
        <dbReference type="EMBL" id="SUL32699.1"/>
    </source>
</evidence>
<dbReference type="AlphaFoldDB" id="A0A380EF74"/>
<evidence type="ECO:0000313" key="2">
    <source>
        <dbReference type="Proteomes" id="UP000254116"/>
    </source>
</evidence>